<dbReference type="Proteomes" id="UP001431783">
    <property type="component" value="Unassembled WGS sequence"/>
</dbReference>
<accession>A0AAW1TXK8</accession>
<dbReference type="EMBL" id="JARQZJ010000016">
    <property type="protein sequence ID" value="KAK9873129.1"/>
    <property type="molecule type" value="Genomic_DNA"/>
</dbReference>
<reference evidence="1 2" key="1">
    <citation type="submission" date="2023-03" db="EMBL/GenBank/DDBJ databases">
        <title>Genome insight into feeding habits of ladybird beetles.</title>
        <authorList>
            <person name="Li H.-S."/>
            <person name="Huang Y.-H."/>
            <person name="Pang H."/>
        </authorList>
    </citation>
    <scope>NUCLEOTIDE SEQUENCE [LARGE SCALE GENOMIC DNA]</scope>
    <source>
        <strain evidence="1">SYSU_2023b</strain>
        <tissue evidence="1">Whole body</tissue>
    </source>
</reference>
<dbReference type="AlphaFoldDB" id="A0AAW1TXK8"/>
<protein>
    <submittedName>
        <fullName evidence="1">Uncharacterized protein</fullName>
    </submittedName>
</protein>
<comment type="caution">
    <text evidence="1">The sequence shown here is derived from an EMBL/GenBank/DDBJ whole genome shotgun (WGS) entry which is preliminary data.</text>
</comment>
<organism evidence="1 2">
    <name type="scientific">Henosepilachna vigintioctopunctata</name>
    <dbReference type="NCBI Taxonomy" id="420089"/>
    <lineage>
        <taxon>Eukaryota</taxon>
        <taxon>Metazoa</taxon>
        <taxon>Ecdysozoa</taxon>
        <taxon>Arthropoda</taxon>
        <taxon>Hexapoda</taxon>
        <taxon>Insecta</taxon>
        <taxon>Pterygota</taxon>
        <taxon>Neoptera</taxon>
        <taxon>Endopterygota</taxon>
        <taxon>Coleoptera</taxon>
        <taxon>Polyphaga</taxon>
        <taxon>Cucujiformia</taxon>
        <taxon>Coccinelloidea</taxon>
        <taxon>Coccinellidae</taxon>
        <taxon>Epilachninae</taxon>
        <taxon>Epilachnini</taxon>
        <taxon>Henosepilachna</taxon>
    </lineage>
</organism>
<gene>
    <name evidence="1" type="ORF">WA026_021364</name>
</gene>
<evidence type="ECO:0000313" key="2">
    <source>
        <dbReference type="Proteomes" id="UP001431783"/>
    </source>
</evidence>
<sequence length="70" mass="8175">MHNSFDKSPNITTQIPRLSIGEIFLPRNNFKQVFLNNSLQYSPNKVSPFLCKLPVMLKEFILDHISKKKK</sequence>
<evidence type="ECO:0000313" key="1">
    <source>
        <dbReference type="EMBL" id="KAK9873129.1"/>
    </source>
</evidence>
<name>A0AAW1TXK8_9CUCU</name>
<proteinExistence type="predicted"/>
<keyword evidence="2" id="KW-1185">Reference proteome</keyword>